<accession>A0A0M6WEC0</accession>
<evidence type="ECO:0000313" key="7">
    <source>
        <dbReference type="Proteomes" id="UP000095395"/>
    </source>
</evidence>
<gene>
    <name evidence="3" type="primary">bltD</name>
    <name evidence="5" type="ORF">DW654_12330</name>
    <name evidence="4" type="ORF">ERS852392_00015</name>
    <name evidence="3" type="ORF">ERS852444_03070</name>
    <name evidence="2" type="ORF">RIL183_34731</name>
</gene>
<dbReference type="Gene3D" id="3.40.630.30">
    <property type="match status" value="1"/>
</dbReference>
<dbReference type="InterPro" id="IPR050276">
    <property type="entry name" value="MshD_Acetyltransferase"/>
</dbReference>
<dbReference type="STRING" id="360807.ERS852392_00015"/>
<dbReference type="EMBL" id="CYXX01000031">
    <property type="protein sequence ID" value="CUN27578.1"/>
    <property type="molecule type" value="Genomic_DNA"/>
</dbReference>
<sequence length="169" mass="19218">MLHLEKVNGNNVWDILKLTVSKSQKNFVATNEISIIEAYTAITGNGHAFPFGIYDEDKPVGFLMIGFDVDDYWTDAPEIAKGNYNLWRLMIDKAYQNRGYGKEAVSLALEFIKSMPCGEAEYCWLSYEPDNAVARQMYRSFGFEETGEMDGEELIAVLRLQLTTSSLRM</sequence>
<evidence type="ECO:0000313" key="8">
    <source>
        <dbReference type="Proteomes" id="UP000095453"/>
    </source>
</evidence>
<evidence type="ECO:0000313" key="3">
    <source>
        <dbReference type="EMBL" id="CUN27578.1"/>
    </source>
</evidence>
<reference evidence="2" key="2">
    <citation type="submission" date="2015-05" db="EMBL/GenBank/DDBJ databases">
        <authorList>
            <person name="Wang D.B."/>
            <person name="Wang M."/>
        </authorList>
    </citation>
    <scope>NUCLEOTIDE SEQUENCE [LARGE SCALE GENOMIC DNA]</scope>
    <source>
        <strain evidence="2">L1-83</strain>
    </source>
</reference>
<reference evidence="5 9" key="3">
    <citation type="submission" date="2018-08" db="EMBL/GenBank/DDBJ databases">
        <title>A genome reference for cultivated species of the human gut microbiota.</title>
        <authorList>
            <person name="Zou Y."/>
            <person name="Xue W."/>
            <person name="Luo G."/>
        </authorList>
    </citation>
    <scope>NUCLEOTIDE SEQUENCE [LARGE SCALE GENOMIC DNA]</scope>
    <source>
        <strain evidence="5 9">AM23-23AC</strain>
    </source>
</reference>
<dbReference type="RefSeq" id="WP_055039196.1">
    <property type="nucleotide sequence ID" value="NZ_CATYLF010000013.1"/>
</dbReference>
<keyword evidence="3" id="KW-0012">Acyltransferase</keyword>
<dbReference type="Proteomes" id="UP000283701">
    <property type="component" value="Unassembled WGS sequence"/>
</dbReference>
<keyword evidence="6" id="KW-1185">Reference proteome</keyword>
<dbReference type="PANTHER" id="PTHR43617:SF2">
    <property type="entry name" value="UPF0039 PROTEIN SLL0451"/>
    <property type="match status" value="1"/>
</dbReference>
<dbReference type="PANTHER" id="PTHR43617">
    <property type="entry name" value="L-AMINO ACID N-ACETYLTRANSFERASE"/>
    <property type="match status" value="1"/>
</dbReference>
<evidence type="ECO:0000259" key="1">
    <source>
        <dbReference type="PROSITE" id="PS51186"/>
    </source>
</evidence>
<reference evidence="6" key="1">
    <citation type="submission" date="2015-05" db="EMBL/GenBank/DDBJ databases">
        <authorList>
            <consortium name="Pathogen Informatics"/>
        </authorList>
    </citation>
    <scope>NUCLEOTIDE SEQUENCE [LARGE SCALE GENOMIC DNA]</scope>
    <source>
        <strain evidence="4 7">2789STDY5608835</strain>
        <strain evidence="3 8">2789STDY5608887</strain>
        <strain evidence="6">L1-83</strain>
    </source>
</reference>
<name>A0A0M6WEC0_9FIRM</name>
<dbReference type="EMBL" id="CVRS01000023">
    <property type="protein sequence ID" value="CRL33773.1"/>
    <property type="molecule type" value="Genomic_DNA"/>
</dbReference>
<keyword evidence="3" id="KW-0808">Transferase</keyword>
<organism evidence="2 6">
    <name type="scientific">Roseburia inulinivorans</name>
    <dbReference type="NCBI Taxonomy" id="360807"/>
    <lineage>
        <taxon>Bacteria</taxon>
        <taxon>Bacillati</taxon>
        <taxon>Bacillota</taxon>
        <taxon>Clostridia</taxon>
        <taxon>Lachnospirales</taxon>
        <taxon>Lachnospiraceae</taxon>
        <taxon>Roseburia</taxon>
    </lineage>
</organism>
<evidence type="ECO:0000313" key="2">
    <source>
        <dbReference type="EMBL" id="CRL33773.1"/>
    </source>
</evidence>
<dbReference type="PROSITE" id="PS51186">
    <property type="entry name" value="GNAT"/>
    <property type="match status" value="1"/>
</dbReference>
<dbReference type="InterPro" id="IPR016181">
    <property type="entry name" value="Acyl_CoA_acyltransferase"/>
</dbReference>
<evidence type="ECO:0000313" key="4">
    <source>
        <dbReference type="EMBL" id="CUN34686.1"/>
    </source>
</evidence>
<proteinExistence type="predicted"/>
<dbReference type="OrthoDB" id="9127144at2"/>
<dbReference type="InterPro" id="IPR000182">
    <property type="entry name" value="GNAT_dom"/>
</dbReference>
<evidence type="ECO:0000313" key="9">
    <source>
        <dbReference type="Proteomes" id="UP000283701"/>
    </source>
</evidence>
<dbReference type="Pfam" id="PF00583">
    <property type="entry name" value="Acetyltransf_1"/>
    <property type="match status" value="1"/>
</dbReference>
<dbReference type="CDD" id="cd04301">
    <property type="entry name" value="NAT_SF"/>
    <property type="match status" value="1"/>
</dbReference>
<dbReference type="GO" id="GO:0004145">
    <property type="term" value="F:diamine N-acetyltransferase activity"/>
    <property type="evidence" value="ECO:0007669"/>
    <property type="project" value="UniProtKB-EC"/>
</dbReference>
<dbReference type="AlphaFoldDB" id="A0A0M6WEC0"/>
<dbReference type="SUPFAM" id="SSF55729">
    <property type="entry name" value="Acyl-CoA N-acyltransferases (Nat)"/>
    <property type="match status" value="1"/>
</dbReference>
<dbReference type="Proteomes" id="UP000095395">
    <property type="component" value="Unassembled WGS sequence"/>
</dbReference>
<evidence type="ECO:0000313" key="5">
    <source>
        <dbReference type="EMBL" id="RHF82737.1"/>
    </source>
</evidence>
<dbReference type="Proteomes" id="UP000095453">
    <property type="component" value="Unassembled WGS sequence"/>
</dbReference>
<feature type="domain" description="N-acetyltransferase" evidence="1">
    <location>
        <begin position="2"/>
        <end position="165"/>
    </location>
</feature>
<dbReference type="EC" id="2.3.1.57" evidence="3"/>
<dbReference type="EMBL" id="QRHP01000015">
    <property type="protein sequence ID" value="RHF82737.1"/>
    <property type="molecule type" value="Genomic_DNA"/>
</dbReference>
<evidence type="ECO:0000313" key="6">
    <source>
        <dbReference type="Proteomes" id="UP000049828"/>
    </source>
</evidence>
<dbReference type="Proteomes" id="UP000049828">
    <property type="component" value="Unassembled WGS sequence"/>
</dbReference>
<protein>
    <submittedName>
        <fullName evidence="5">GNAT family N-acetyltransferase</fullName>
    </submittedName>
    <submittedName>
        <fullName evidence="3">Spermine/spermidine acetyltransferase</fullName>
        <ecNumber evidence="3">2.3.1.57</ecNumber>
    </submittedName>
</protein>
<dbReference type="EMBL" id="CYYR01000001">
    <property type="protein sequence ID" value="CUN34686.1"/>
    <property type="molecule type" value="Genomic_DNA"/>
</dbReference>